<keyword evidence="8" id="KW-1185">Reference proteome</keyword>
<comment type="subcellular location">
    <subcellularLocation>
        <location evidence="1">Cell envelope</location>
    </subcellularLocation>
</comment>
<dbReference type="CDD" id="cd08504">
    <property type="entry name" value="PBP2_OppA"/>
    <property type="match status" value="1"/>
</dbReference>
<feature type="chain" id="PRO_5045610598" evidence="5">
    <location>
        <begin position="23"/>
        <end position="554"/>
    </location>
</feature>
<name>A0ABV1GIV1_9FIRM</name>
<dbReference type="Proteomes" id="UP001477672">
    <property type="component" value="Unassembled WGS sequence"/>
</dbReference>
<evidence type="ECO:0000256" key="1">
    <source>
        <dbReference type="ARBA" id="ARBA00004196"/>
    </source>
</evidence>
<feature type="signal peptide" evidence="5">
    <location>
        <begin position="1"/>
        <end position="22"/>
    </location>
</feature>
<evidence type="ECO:0000313" key="8">
    <source>
        <dbReference type="Proteomes" id="UP001477672"/>
    </source>
</evidence>
<dbReference type="Gene3D" id="3.10.105.10">
    <property type="entry name" value="Dipeptide-binding Protein, Domain 3"/>
    <property type="match status" value="1"/>
</dbReference>
<dbReference type="SUPFAM" id="SSF53850">
    <property type="entry name" value="Periplasmic binding protein-like II"/>
    <property type="match status" value="1"/>
</dbReference>
<evidence type="ECO:0000313" key="7">
    <source>
        <dbReference type="EMBL" id="MEQ2521779.1"/>
    </source>
</evidence>
<evidence type="ECO:0000256" key="3">
    <source>
        <dbReference type="ARBA" id="ARBA00022448"/>
    </source>
</evidence>
<evidence type="ECO:0000256" key="2">
    <source>
        <dbReference type="ARBA" id="ARBA00005695"/>
    </source>
</evidence>
<keyword evidence="3" id="KW-0813">Transport</keyword>
<feature type="domain" description="Solute-binding protein family 5" evidence="6">
    <location>
        <begin position="85"/>
        <end position="475"/>
    </location>
</feature>
<dbReference type="Pfam" id="PF00496">
    <property type="entry name" value="SBP_bac_5"/>
    <property type="match status" value="1"/>
</dbReference>
<comment type="similarity">
    <text evidence="2">Belongs to the bacterial solute-binding protein 5 family.</text>
</comment>
<accession>A0ABV1GIV1</accession>
<dbReference type="PANTHER" id="PTHR30290">
    <property type="entry name" value="PERIPLASMIC BINDING COMPONENT OF ABC TRANSPORTER"/>
    <property type="match status" value="1"/>
</dbReference>
<protein>
    <submittedName>
        <fullName evidence="7">Peptide ABC transporter substrate-binding protein</fullName>
    </submittedName>
</protein>
<organism evidence="7 8">
    <name type="scientific">Ruthenibacterium intestinale</name>
    <dbReference type="NCBI Taxonomy" id="3133163"/>
    <lineage>
        <taxon>Bacteria</taxon>
        <taxon>Bacillati</taxon>
        <taxon>Bacillota</taxon>
        <taxon>Clostridia</taxon>
        <taxon>Eubacteriales</taxon>
        <taxon>Oscillospiraceae</taxon>
        <taxon>Ruthenibacterium</taxon>
    </lineage>
</organism>
<sequence length="554" mass="60379">MKHHLKWIAAVLALSLSLTACGGASSSSAPSSEAQASASAQKQAVVQFGPDPDSLDPALNSTVDGAEMLLHSFEALTRVDQEGRIVPGQAESWEVSEDGMTWTFHLRQGLKWSDGSDLTAADYVYSWQRMADPNTAAPYAATVLEAVKNFEPISYGEMDPAELGVSAPDANTFVVELEYPCSYFDKVVSVIASAPVCQTVVEEAGEAWALDPSTYVSNGAFTMTEWVPGSHITYAKNPHYWDADSVKLDGLKFLLTADENAAYASYETGEADLVISVPTEEIPSLRENADFHMEPNTGLYYLVFQTQKAPFDNADVRRALSLAVDRSYVAENLMQNTYSAAGSLVGPGIPDADGVTPFQDNANGGEEYISTDPADAQANLEEARQLLADAGYPNGEGFPVVEYLIVDSGYNKVLAEYLQSAWGELGITVEVREAEWQSLVDSYFSGDFDVTFAGWSCDYADPSCLLNLFCTENGNNIGLYSNPEYDACMETARTTTDVEERFAAMHAAEDILMEDMPFVPVAFYNDYWMQSPDLTGVWHSASGYWFFHTADLAA</sequence>
<dbReference type="InterPro" id="IPR000914">
    <property type="entry name" value="SBP_5_dom"/>
</dbReference>
<gene>
    <name evidence="7" type="ORF">WMO24_15285</name>
</gene>
<dbReference type="Gene3D" id="3.90.76.10">
    <property type="entry name" value="Dipeptide-binding Protein, Domain 1"/>
    <property type="match status" value="1"/>
</dbReference>
<evidence type="ECO:0000259" key="6">
    <source>
        <dbReference type="Pfam" id="PF00496"/>
    </source>
</evidence>
<reference evidence="7 8" key="1">
    <citation type="submission" date="2024-03" db="EMBL/GenBank/DDBJ databases">
        <title>Human intestinal bacterial collection.</title>
        <authorList>
            <person name="Pauvert C."/>
            <person name="Hitch T.C.A."/>
            <person name="Clavel T."/>
        </authorList>
    </citation>
    <scope>NUCLEOTIDE SEQUENCE [LARGE SCALE GENOMIC DNA]</scope>
    <source>
        <strain evidence="7 8">CLA-JM-H11</strain>
    </source>
</reference>
<comment type="caution">
    <text evidence="7">The sequence shown here is derived from an EMBL/GenBank/DDBJ whole genome shotgun (WGS) entry which is preliminary data.</text>
</comment>
<proteinExistence type="inferred from homology"/>
<evidence type="ECO:0000256" key="5">
    <source>
        <dbReference type="SAM" id="SignalP"/>
    </source>
</evidence>
<dbReference type="InterPro" id="IPR039424">
    <property type="entry name" value="SBP_5"/>
</dbReference>
<dbReference type="InterPro" id="IPR030678">
    <property type="entry name" value="Peptide/Ni-bd"/>
</dbReference>
<evidence type="ECO:0000256" key="4">
    <source>
        <dbReference type="ARBA" id="ARBA00022729"/>
    </source>
</evidence>
<dbReference type="PROSITE" id="PS51257">
    <property type="entry name" value="PROKAR_LIPOPROTEIN"/>
    <property type="match status" value="1"/>
</dbReference>
<keyword evidence="4 5" id="KW-0732">Signal</keyword>
<dbReference type="Gene3D" id="3.40.190.10">
    <property type="entry name" value="Periplasmic binding protein-like II"/>
    <property type="match status" value="1"/>
</dbReference>
<dbReference type="PIRSF" id="PIRSF002741">
    <property type="entry name" value="MppA"/>
    <property type="match status" value="1"/>
</dbReference>
<dbReference type="RefSeq" id="WP_349217251.1">
    <property type="nucleotide sequence ID" value="NZ_JBBMFA010000116.1"/>
</dbReference>
<dbReference type="PANTHER" id="PTHR30290:SF10">
    <property type="entry name" value="PERIPLASMIC OLIGOPEPTIDE-BINDING PROTEIN-RELATED"/>
    <property type="match status" value="1"/>
</dbReference>
<dbReference type="EMBL" id="JBBMFA010000116">
    <property type="protein sequence ID" value="MEQ2521779.1"/>
    <property type="molecule type" value="Genomic_DNA"/>
</dbReference>